<dbReference type="GO" id="GO:0009252">
    <property type="term" value="P:peptidoglycan biosynthetic process"/>
    <property type="evidence" value="ECO:0007669"/>
    <property type="project" value="UniProtKB-UniRule"/>
</dbReference>
<dbReference type="Pfam" id="PF04101">
    <property type="entry name" value="Glyco_tran_28_C"/>
    <property type="match status" value="1"/>
</dbReference>
<comment type="similarity">
    <text evidence="10">Belongs to the glycosyltransferase 28 family. MurG subfamily.</text>
</comment>
<keyword evidence="8 10" id="KW-0131">Cell cycle</keyword>
<dbReference type="Pfam" id="PF03033">
    <property type="entry name" value="Glyco_transf_28"/>
    <property type="match status" value="1"/>
</dbReference>
<comment type="caution">
    <text evidence="13">The sequence shown here is derived from an EMBL/GenBank/DDBJ whole genome shotgun (WGS) entry which is preliminary data.</text>
</comment>
<keyword evidence="3 10" id="KW-0328">Glycosyltransferase</keyword>
<reference evidence="13 14" key="1">
    <citation type="submission" date="2019-12" db="EMBL/GenBank/DDBJ databases">
        <authorList>
            <person name="Li M."/>
        </authorList>
    </citation>
    <scope>NUCLEOTIDE SEQUENCE [LARGE SCALE GENOMIC DNA]</scope>
    <source>
        <strain evidence="13 14">GBMRC 2046</strain>
    </source>
</reference>
<evidence type="ECO:0000313" key="13">
    <source>
        <dbReference type="EMBL" id="MXN63518.1"/>
    </source>
</evidence>
<evidence type="ECO:0000313" key="14">
    <source>
        <dbReference type="Proteomes" id="UP000433101"/>
    </source>
</evidence>
<name>A0A7X3LR15_9HYPH</name>
<dbReference type="InterPro" id="IPR006009">
    <property type="entry name" value="GlcNAc_MurG"/>
</dbReference>
<evidence type="ECO:0000256" key="10">
    <source>
        <dbReference type="HAMAP-Rule" id="MF_00033"/>
    </source>
</evidence>
<keyword evidence="9 10" id="KW-0961">Cell wall biogenesis/degradation</keyword>
<evidence type="ECO:0000256" key="8">
    <source>
        <dbReference type="ARBA" id="ARBA00023306"/>
    </source>
</evidence>
<dbReference type="GO" id="GO:0050511">
    <property type="term" value="F:undecaprenyldiphospho-muramoylpentapeptide beta-N-acetylglucosaminyltransferase activity"/>
    <property type="evidence" value="ECO:0007669"/>
    <property type="project" value="UniProtKB-UniRule"/>
</dbReference>
<dbReference type="GO" id="GO:0071555">
    <property type="term" value="P:cell wall organization"/>
    <property type="evidence" value="ECO:0007669"/>
    <property type="project" value="UniProtKB-KW"/>
</dbReference>
<dbReference type="CDD" id="cd03785">
    <property type="entry name" value="GT28_MurG"/>
    <property type="match status" value="1"/>
</dbReference>
<dbReference type="RefSeq" id="WP_160773768.1">
    <property type="nucleotide sequence ID" value="NZ_WUMV01000001.1"/>
</dbReference>
<keyword evidence="1 10" id="KW-1003">Cell membrane</keyword>
<dbReference type="GO" id="GO:0008360">
    <property type="term" value="P:regulation of cell shape"/>
    <property type="evidence" value="ECO:0007669"/>
    <property type="project" value="UniProtKB-KW"/>
</dbReference>
<dbReference type="NCBIfam" id="TIGR01133">
    <property type="entry name" value="murG"/>
    <property type="match status" value="1"/>
</dbReference>
<feature type="domain" description="Glycosyl transferase family 28 C-terminal" evidence="12">
    <location>
        <begin position="187"/>
        <end position="347"/>
    </location>
</feature>
<sequence>MGENILITAGGTGGHLFPAFALAAELERRGYEVDLATDERADKYGERFPGRAVHVIQSETVRGRNPVALFRTAVRLGRGTLQALSLIRRKRPRAIIGFGGYPTFPPMFAGFLSGVPTILHEANAVMGRANRMLAGRVKVIALGLLGGSGSSLAPEKTVITGNPVRPQVLDAMGKPYAAPEAGEDFRLLIFGGSQGARFFSEMVPEALGMLDEAHRSRLALTMQARAEDLESVREQLSKIGIKAELAPFFTDMAERIADAHLVVCRSGAMSVTELGVIGRPAILVPFPHALDQDQALNAAVLEEAGGAWPIAQAELSPARFAETLAGLMDEPERLAKAAEAARSAGEPGAVTRLADLVEHVSNGGSAKDFDKGDVS</sequence>
<gene>
    <name evidence="10 13" type="primary">murG</name>
    <name evidence="13" type="ORF">GR183_01260</name>
</gene>
<feature type="binding site" evidence="10">
    <location>
        <begin position="12"/>
        <end position="14"/>
    </location>
    <ligand>
        <name>UDP-N-acetyl-alpha-D-glucosamine</name>
        <dbReference type="ChEBI" id="CHEBI:57705"/>
    </ligand>
</feature>
<evidence type="ECO:0000256" key="9">
    <source>
        <dbReference type="ARBA" id="ARBA00023316"/>
    </source>
</evidence>
<feature type="binding site" evidence="10">
    <location>
        <position position="165"/>
    </location>
    <ligand>
        <name>UDP-N-acetyl-alpha-D-glucosamine</name>
        <dbReference type="ChEBI" id="CHEBI:57705"/>
    </ligand>
</feature>
<dbReference type="InterPro" id="IPR004276">
    <property type="entry name" value="GlycoTrans_28_N"/>
</dbReference>
<evidence type="ECO:0000256" key="1">
    <source>
        <dbReference type="ARBA" id="ARBA00022475"/>
    </source>
</evidence>
<dbReference type="AlphaFoldDB" id="A0A7X3LR15"/>
<evidence type="ECO:0000256" key="7">
    <source>
        <dbReference type="ARBA" id="ARBA00023136"/>
    </source>
</evidence>
<comment type="pathway">
    <text evidence="10">Cell wall biogenesis; peptidoglycan biosynthesis.</text>
</comment>
<dbReference type="PANTHER" id="PTHR21015">
    <property type="entry name" value="UDP-N-ACETYLGLUCOSAMINE--N-ACETYLMURAMYL-(PENTAPEPTIDE) PYROPHOSPHORYL-UNDECAPRENOL N-ACETYLGLUCOSAMINE TRANSFERASE 1"/>
    <property type="match status" value="1"/>
</dbReference>
<keyword evidence="2 10" id="KW-0132">Cell division</keyword>
<keyword evidence="7 10" id="KW-0472">Membrane</keyword>
<dbReference type="SUPFAM" id="SSF53756">
    <property type="entry name" value="UDP-Glycosyltransferase/glycogen phosphorylase"/>
    <property type="match status" value="1"/>
</dbReference>
<evidence type="ECO:0000256" key="4">
    <source>
        <dbReference type="ARBA" id="ARBA00022679"/>
    </source>
</evidence>
<dbReference type="HAMAP" id="MF_00033">
    <property type="entry name" value="MurG"/>
    <property type="match status" value="1"/>
</dbReference>
<comment type="function">
    <text evidence="10">Cell wall formation. Catalyzes the transfer of a GlcNAc subunit on undecaprenyl-pyrophosphoryl-MurNAc-pentapeptide (lipid intermediate I) to form undecaprenyl-pyrophosphoryl-MurNAc-(pentapeptide)GlcNAc (lipid intermediate II).</text>
</comment>
<feature type="binding site" evidence="10">
    <location>
        <position position="193"/>
    </location>
    <ligand>
        <name>UDP-N-acetyl-alpha-D-glucosamine</name>
        <dbReference type="ChEBI" id="CHEBI:57705"/>
    </ligand>
</feature>
<proteinExistence type="inferred from homology"/>
<evidence type="ECO:0000259" key="11">
    <source>
        <dbReference type="Pfam" id="PF03033"/>
    </source>
</evidence>
<organism evidence="13 14">
    <name type="scientific">Stappia sediminis</name>
    <dbReference type="NCBI Taxonomy" id="2692190"/>
    <lineage>
        <taxon>Bacteria</taxon>
        <taxon>Pseudomonadati</taxon>
        <taxon>Pseudomonadota</taxon>
        <taxon>Alphaproteobacteria</taxon>
        <taxon>Hyphomicrobiales</taxon>
        <taxon>Stappiaceae</taxon>
        <taxon>Stappia</taxon>
    </lineage>
</organism>
<feature type="binding site" evidence="10">
    <location>
        <position position="294"/>
    </location>
    <ligand>
        <name>UDP-N-acetyl-alpha-D-glucosamine</name>
        <dbReference type="ChEBI" id="CHEBI:57705"/>
    </ligand>
</feature>
<keyword evidence="14" id="KW-1185">Reference proteome</keyword>
<dbReference type="UniPathway" id="UPA00219"/>
<dbReference type="GO" id="GO:0005886">
    <property type="term" value="C:plasma membrane"/>
    <property type="evidence" value="ECO:0007669"/>
    <property type="project" value="UniProtKB-SubCell"/>
</dbReference>
<keyword evidence="4 10" id="KW-0808">Transferase</keyword>
<dbReference type="GO" id="GO:0005975">
    <property type="term" value="P:carbohydrate metabolic process"/>
    <property type="evidence" value="ECO:0007669"/>
    <property type="project" value="InterPro"/>
</dbReference>
<comment type="caution">
    <text evidence="10">Lacks conserved residue(s) required for the propagation of feature annotation.</text>
</comment>
<evidence type="ECO:0000256" key="2">
    <source>
        <dbReference type="ARBA" id="ARBA00022618"/>
    </source>
</evidence>
<keyword evidence="6 10" id="KW-0573">Peptidoglycan synthesis</keyword>
<dbReference type="Gene3D" id="3.40.50.2000">
    <property type="entry name" value="Glycogen Phosphorylase B"/>
    <property type="match status" value="2"/>
</dbReference>
<keyword evidence="5 10" id="KW-0133">Cell shape</keyword>
<evidence type="ECO:0000256" key="6">
    <source>
        <dbReference type="ARBA" id="ARBA00022984"/>
    </source>
</evidence>
<comment type="catalytic activity">
    <reaction evidence="10">
        <text>di-trans,octa-cis-undecaprenyl diphospho-N-acetyl-alpha-D-muramoyl-L-alanyl-D-glutamyl-meso-2,6-diaminopimeloyl-D-alanyl-D-alanine + UDP-N-acetyl-alpha-D-glucosamine = di-trans,octa-cis-undecaprenyl diphospho-[N-acetyl-alpha-D-glucosaminyl-(1-&gt;4)]-N-acetyl-alpha-D-muramoyl-L-alanyl-D-glutamyl-meso-2,6-diaminopimeloyl-D-alanyl-D-alanine + UDP + H(+)</text>
        <dbReference type="Rhea" id="RHEA:31227"/>
        <dbReference type="ChEBI" id="CHEBI:15378"/>
        <dbReference type="ChEBI" id="CHEBI:57705"/>
        <dbReference type="ChEBI" id="CHEBI:58223"/>
        <dbReference type="ChEBI" id="CHEBI:61387"/>
        <dbReference type="ChEBI" id="CHEBI:61388"/>
        <dbReference type="EC" id="2.4.1.227"/>
    </reaction>
</comment>
<evidence type="ECO:0000256" key="5">
    <source>
        <dbReference type="ARBA" id="ARBA00022960"/>
    </source>
</evidence>
<comment type="subcellular location">
    <subcellularLocation>
        <location evidence="10">Cell membrane</location>
        <topology evidence="10">Peripheral membrane protein</topology>
        <orientation evidence="10">Cytoplasmic side</orientation>
    </subcellularLocation>
</comment>
<protein>
    <recommendedName>
        <fullName evidence="10">UDP-N-acetylglucosamine--N-acetylmuramyl-(pentapeptide) pyrophosphoryl-undecaprenol N-acetylglucosamine transferase</fullName>
        <ecNumber evidence="10">2.4.1.227</ecNumber>
    </recommendedName>
    <alternativeName>
        <fullName evidence="10">Undecaprenyl-PP-MurNAc-pentapeptide-UDPGlcNAc GlcNAc transferase</fullName>
    </alternativeName>
</protein>
<feature type="binding site" evidence="10">
    <location>
        <position position="123"/>
    </location>
    <ligand>
        <name>UDP-N-acetyl-alpha-D-glucosamine</name>
        <dbReference type="ChEBI" id="CHEBI:57705"/>
    </ligand>
</feature>
<dbReference type="InterPro" id="IPR007235">
    <property type="entry name" value="Glyco_trans_28_C"/>
</dbReference>
<dbReference type="EC" id="2.4.1.227" evidence="10"/>
<dbReference type="PANTHER" id="PTHR21015:SF22">
    <property type="entry name" value="GLYCOSYLTRANSFERASE"/>
    <property type="match status" value="1"/>
</dbReference>
<dbReference type="EMBL" id="WUMV01000001">
    <property type="protein sequence ID" value="MXN63518.1"/>
    <property type="molecule type" value="Genomic_DNA"/>
</dbReference>
<evidence type="ECO:0000259" key="12">
    <source>
        <dbReference type="Pfam" id="PF04101"/>
    </source>
</evidence>
<dbReference type="Proteomes" id="UP000433101">
    <property type="component" value="Unassembled WGS sequence"/>
</dbReference>
<evidence type="ECO:0000256" key="3">
    <source>
        <dbReference type="ARBA" id="ARBA00022676"/>
    </source>
</evidence>
<feature type="domain" description="Glycosyltransferase family 28 N-terminal" evidence="11">
    <location>
        <begin position="5"/>
        <end position="140"/>
    </location>
</feature>
<dbReference type="GO" id="GO:0051301">
    <property type="term" value="P:cell division"/>
    <property type="evidence" value="ECO:0007669"/>
    <property type="project" value="UniProtKB-KW"/>
</dbReference>
<accession>A0A7X3LR15</accession>